<dbReference type="AlphaFoldDB" id="A0A2W2BDV5"/>
<reference evidence="2 3" key="1">
    <citation type="submission" date="2018-01" db="EMBL/GenBank/DDBJ databases">
        <title>Draft genome sequence of Jiangella sp. GTF31.</title>
        <authorList>
            <person name="Sahin N."/>
            <person name="Ay H."/>
            <person name="Saygin H."/>
        </authorList>
    </citation>
    <scope>NUCLEOTIDE SEQUENCE [LARGE SCALE GENOMIC DNA]</scope>
    <source>
        <strain evidence="2 3">GTF31</strain>
    </source>
</reference>
<gene>
    <name evidence="2" type="ORF">C1I92_09945</name>
</gene>
<feature type="region of interest" description="Disordered" evidence="1">
    <location>
        <begin position="245"/>
        <end position="278"/>
    </location>
</feature>
<accession>A0A2W2BDV5</accession>
<comment type="caution">
    <text evidence="2">The sequence shown here is derived from an EMBL/GenBank/DDBJ whole genome shotgun (WGS) entry which is preliminary data.</text>
</comment>
<proteinExistence type="predicted"/>
<evidence type="ECO:0000313" key="3">
    <source>
        <dbReference type="Proteomes" id="UP000248764"/>
    </source>
</evidence>
<dbReference type="EMBL" id="POTW01000018">
    <property type="protein sequence ID" value="PZF84162.1"/>
    <property type="molecule type" value="Genomic_DNA"/>
</dbReference>
<name>A0A2W2BDV5_9ACTN</name>
<organism evidence="2 3">
    <name type="scientific">Jiangella anatolica</name>
    <dbReference type="NCBI Taxonomy" id="2670374"/>
    <lineage>
        <taxon>Bacteria</taxon>
        <taxon>Bacillati</taxon>
        <taxon>Actinomycetota</taxon>
        <taxon>Actinomycetes</taxon>
        <taxon>Jiangellales</taxon>
        <taxon>Jiangellaceae</taxon>
        <taxon>Jiangella</taxon>
    </lineage>
</organism>
<evidence type="ECO:0000313" key="2">
    <source>
        <dbReference type="EMBL" id="PZF84162.1"/>
    </source>
</evidence>
<dbReference type="RefSeq" id="WP_111254505.1">
    <property type="nucleotide sequence ID" value="NZ_POTW01000018.1"/>
</dbReference>
<dbReference type="Proteomes" id="UP000248764">
    <property type="component" value="Unassembled WGS sequence"/>
</dbReference>
<keyword evidence="3" id="KW-1185">Reference proteome</keyword>
<protein>
    <submittedName>
        <fullName evidence="2">Uncharacterized protein</fullName>
    </submittedName>
</protein>
<evidence type="ECO:0000256" key="1">
    <source>
        <dbReference type="SAM" id="MobiDB-lite"/>
    </source>
</evidence>
<sequence length="278" mass="30824">MAWWDNLEAGDRNAASALVGMFEQYGLGSLGPKIVEYLKQGYNSDTIYVMLQQTKEWKQRFKANDARLKAGLSVLDPNEYLQTERAYRQAIQAAGLPKGFYDSTDDFTNFLIKDVSPQEIAERAMKARTLADTVDNEQKKALARMGISTGDLASYYLDPKKALPTLEKNVELAKLNAERNRAGLGYDDAYAQELFGMGVTSEQAREGYNVIATQLPTYERLGEISGIEFGVEDIQSEVFGGNAEATRTRNKLASQERARGRGAAGTGSGTLTRDRRFN</sequence>